<evidence type="ECO:0000313" key="4">
    <source>
        <dbReference type="Proteomes" id="UP000824135"/>
    </source>
</evidence>
<evidence type="ECO:0000256" key="1">
    <source>
        <dbReference type="ARBA" id="ARBA00022729"/>
    </source>
</evidence>
<dbReference type="PANTHER" id="PTHR34216:SF11">
    <property type="entry name" value="CHITOOLIGOSACCHARIDE DEACETYLASE"/>
    <property type="match status" value="1"/>
</dbReference>
<evidence type="ECO:0000313" key="3">
    <source>
        <dbReference type="EMBL" id="HIY78287.1"/>
    </source>
</evidence>
<accession>A0A9D2CGM9</accession>
<sequence>MSKYVTFSFDDGTEQDKDLCAMLREYGYKCTFNLNSGIQSASYCWEKEGKKVRRLNVDEAIEAYRGHEIAAHTLTHPRLETLDDETVRNEVFYDKKNLENWFGTEVVGLAYPCGSYDRRVMSLVRSCGIGYARTTGNSLCFDVPESLMDYRPTCHYASPEIFDLIEKFALLPDDEERKVFFIWGHSFELYLRDEWGLLRRIFDALKDCGAQFVTNREAFGL</sequence>
<dbReference type="InterPro" id="IPR011330">
    <property type="entry name" value="Glyco_hydro/deAcase_b/a-brl"/>
</dbReference>
<dbReference type="GO" id="GO:0005975">
    <property type="term" value="P:carbohydrate metabolic process"/>
    <property type="evidence" value="ECO:0007669"/>
    <property type="project" value="InterPro"/>
</dbReference>
<dbReference type="EMBL" id="DXCO01000033">
    <property type="protein sequence ID" value="HIY78287.1"/>
    <property type="molecule type" value="Genomic_DNA"/>
</dbReference>
<keyword evidence="1" id="KW-0732">Signal</keyword>
<protein>
    <submittedName>
        <fullName evidence="3">Polysaccharide deacetylase family protein</fullName>
    </submittedName>
</protein>
<dbReference type="Proteomes" id="UP000824135">
    <property type="component" value="Unassembled WGS sequence"/>
</dbReference>
<proteinExistence type="predicted"/>
<dbReference type="GO" id="GO:0016810">
    <property type="term" value="F:hydrolase activity, acting on carbon-nitrogen (but not peptide) bonds"/>
    <property type="evidence" value="ECO:0007669"/>
    <property type="project" value="InterPro"/>
</dbReference>
<dbReference type="InterPro" id="IPR002509">
    <property type="entry name" value="NODB_dom"/>
</dbReference>
<organism evidence="3 4">
    <name type="scientific">Candidatus Borkfalkia excrementavium</name>
    <dbReference type="NCBI Taxonomy" id="2838505"/>
    <lineage>
        <taxon>Bacteria</taxon>
        <taxon>Bacillati</taxon>
        <taxon>Bacillota</taxon>
        <taxon>Clostridia</taxon>
        <taxon>Christensenellales</taxon>
        <taxon>Christensenellaceae</taxon>
        <taxon>Candidatus Borkfalkia</taxon>
    </lineage>
</organism>
<dbReference type="SUPFAM" id="SSF88713">
    <property type="entry name" value="Glycoside hydrolase/deacetylase"/>
    <property type="match status" value="1"/>
</dbReference>
<dbReference type="AlphaFoldDB" id="A0A9D2CGM9"/>
<reference evidence="3" key="1">
    <citation type="journal article" date="2021" name="PeerJ">
        <title>Extensive microbial diversity within the chicken gut microbiome revealed by metagenomics and culture.</title>
        <authorList>
            <person name="Gilroy R."/>
            <person name="Ravi A."/>
            <person name="Getino M."/>
            <person name="Pursley I."/>
            <person name="Horton D.L."/>
            <person name="Alikhan N.F."/>
            <person name="Baker D."/>
            <person name="Gharbi K."/>
            <person name="Hall N."/>
            <person name="Watson M."/>
            <person name="Adriaenssens E.M."/>
            <person name="Foster-Nyarko E."/>
            <person name="Jarju S."/>
            <person name="Secka A."/>
            <person name="Antonio M."/>
            <person name="Oren A."/>
            <person name="Chaudhuri R.R."/>
            <person name="La Ragione R."/>
            <person name="Hildebrand F."/>
            <person name="Pallen M.J."/>
        </authorList>
    </citation>
    <scope>NUCLEOTIDE SEQUENCE</scope>
    <source>
        <strain evidence="3">CHK199-9574</strain>
    </source>
</reference>
<dbReference type="CDD" id="cd10967">
    <property type="entry name" value="CE4_GLA_like_6s"/>
    <property type="match status" value="1"/>
</dbReference>
<comment type="caution">
    <text evidence="3">The sequence shown here is derived from an EMBL/GenBank/DDBJ whole genome shotgun (WGS) entry which is preliminary data.</text>
</comment>
<dbReference type="Gene3D" id="3.20.20.370">
    <property type="entry name" value="Glycoside hydrolase/deacetylase"/>
    <property type="match status" value="1"/>
</dbReference>
<dbReference type="InterPro" id="IPR051398">
    <property type="entry name" value="Polysacch_Deacetylase"/>
</dbReference>
<gene>
    <name evidence="3" type="ORF">H9728_04520</name>
</gene>
<dbReference type="PROSITE" id="PS51677">
    <property type="entry name" value="NODB"/>
    <property type="match status" value="1"/>
</dbReference>
<reference evidence="3" key="2">
    <citation type="submission" date="2021-04" db="EMBL/GenBank/DDBJ databases">
        <authorList>
            <person name="Gilroy R."/>
        </authorList>
    </citation>
    <scope>NUCLEOTIDE SEQUENCE</scope>
    <source>
        <strain evidence="3">CHK199-9574</strain>
    </source>
</reference>
<dbReference type="PANTHER" id="PTHR34216">
    <property type="match status" value="1"/>
</dbReference>
<feature type="domain" description="NodB homology" evidence="2">
    <location>
        <begin position="3"/>
        <end position="221"/>
    </location>
</feature>
<evidence type="ECO:0000259" key="2">
    <source>
        <dbReference type="PROSITE" id="PS51677"/>
    </source>
</evidence>
<name>A0A9D2CGM9_9FIRM</name>
<dbReference type="Pfam" id="PF01522">
    <property type="entry name" value="Polysacc_deac_1"/>
    <property type="match status" value="1"/>
</dbReference>